<evidence type="ECO:0000313" key="1">
    <source>
        <dbReference type="EMBL" id="UOR07467.1"/>
    </source>
</evidence>
<dbReference type="RefSeq" id="WP_245097232.1">
    <property type="nucleotide sequence ID" value="NZ_CP095053.1"/>
</dbReference>
<proteinExistence type="predicted"/>
<keyword evidence="2" id="KW-1185">Reference proteome</keyword>
<name>A0A8T9T0U8_9BACT</name>
<organism evidence="1 2">
    <name type="scientific">Hymenobacter aerilatus</name>
    <dbReference type="NCBI Taxonomy" id="2932251"/>
    <lineage>
        <taxon>Bacteria</taxon>
        <taxon>Pseudomonadati</taxon>
        <taxon>Bacteroidota</taxon>
        <taxon>Cytophagia</taxon>
        <taxon>Cytophagales</taxon>
        <taxon>Hymenobacteraceae</taxon>
        <taxon>Hymenobacter</taxon>
    </lineage>
</organism>
<dbReference type="Proteomes" id="UP000829925">
    <property type="component" value="Chromosome"/>
</dbReference>
<protein>
    <submittedName>
        <fullName evidence="1">Uncharacterized protein</fullName>
    </submittedName>
</protein>
<dbReference type="AlphaFoldDB" id="A0A8T9T0U8"/>
<reference evidence="1 2" key="1">
    <citation type="submission" date="2022-04" db="EMBL/GenBank/DDBJ databases">
        <title>Hymenobacter sp. isolated from the air.</title>
        <authorList>
            <person name="Won M."/>
            <person name="Lee C.-M."/>
            <person name="Woen H.-Y."/>
            <person name="Kwon S.-W."/>
        </authorList>
    </citation>
    <scope>NUCLEOTIDE SEQUENCE [LARGE SCALE GENOMIC DNA]</scope>
    <source>
        <strain evidence="2">5413 J-13</strain>
    </source>
</reference>
<accession>A0A8T9T0U8</accession>
<gene>
    <name evidence="1" type="ORF">MUN82_10295</name>
</gene>
<dbReference type="KEGG" id="haei:MUN82_10295"/>
<sequence>MPTYQYSNNEYHYLSDIPDAFNYTFHDGVEETYSTLEDVFTRVQQDSSMLGSKGYQVLDIERIETVKKHLENKGYYQLPSIIRKGIFYRLTIRLTKTE</sequence>
<evidence type="ECO:0000313" key="2">
    <source>
        <dbReference type="Proteomes" id="UP000829925"/>
    </source>
</evidence>
<dbReference type="EMBL" id="CP095053">
    <property type="protein sequence ID" value="UOR07467.1"/>
    <property type="molecule type" value="Genomic_DNA"/>
</dbReference>